<reference evidence="2 3" key="1">
    <citation type="journal article" date="2012" name="J. Bacteriol.">
        <title>Draft Genome Sequence of Plant Growth-Promoting Rhizobium Mesorhizobium amorphae, Isolated from Zinc-Lead Mine Tailings.</title>
        <authorList>
            <person name="Hao X."/>
            <person name="Lin Y."/>
            <person name="Johnstone L."/>
            <person name="Baltrus D.A."/>
            <person name="Miller S.J."/>
            <person name="Wei G."/>
            <person name="Rensing C."/>
        </authorList>
    </citation>
    <scope>NUCLEOTIDE SEQUENCE [LARGE SCALE GENOMIC DNA]</scope>
    <source>
        <strain evidence="2 3">CCNWGS0123</strain>
    </source>
</reference>
<dbReference type="PROSITE" id="PS50011">
    <property type="entry name" value="PROTEIN_KINASE_DOM"/>
    <property type="match status" value="1"/>
</dbReference>
<dbReference type="Pfam" id="PF00069">
    <property type="entry name" value="Pkinase"/>
    <property type="match status" value="1"/>
</dbReference>
<dbReference type="SUPFAM" id="SSF56112">
    <property type="entry name" value="Protein kinase-like (PK-like)"/>
    <property type="match status" value="1"/>
</dbReference>
<gene>
    <name evidence="2" type="ORF">MEA186_03104</name>
</gene>
<dbReference type="SMART" id="SM00220">
    <property type="entry name" value="S_TKc"/>
    <property type="match status" value="1"/>
</dbReference>
<dbReference type="GO" id="GO:0005737">
    <property type="term" value="C:cytoplasm"/>
    <property type="evidence" value="ECO:0007669"/>
    <property type="project" value="TreeGrafter"/>
</dbReference>
<keyword evidence="3" id="KW-1185">Reference proteome</keyword>
<sequence length="372" mass="41826">MVAKMVTSTAGFPDPGPQYRIKERIGGGAWKTAYRASQVGALEDVALLYFHDDNMVGELIKEFSKLLVLQKKPDSTYIAELKGYNKGKDGKHYLIEELIRRPLEVYSPLQDIATFTKVARDLCRGLKCIHGERMVHRDLKLDNCGVDSQGRAKIFDLGSLTSEPGEIKATILTRAPELFGNQKKESFKRRSDVWALGATLFALRTGEYPFVYTNEIESRRKINKQYALAEADRKDLDTQKRKIDDEITERISGSGAEATLLEKIHKQFRGKAEELIKGMLTFDVKRRLALDTVASGWSALASELDGARNEQRQPAVSKLERIRKLLDACIAREIALTATQIDRVYSEFTANFDGDAALVAEFEGKFIRAKNV</sequence>
<feature type="domain" description="Protein kinase" evidence="1">
    <location>
        <begin position="19"/>
        <end position="300"/>
    </location>
</feature>
<keyword evidence="2" id="KW-0418">Kinase</keyword>
<dbReference type="InterPro" id="IPR011009">
    <property type="entry name" value="Kinase-like_dom_sf"/>
</dbReference>
<evidence type="ECO:0000313" key="2">
    <source>
        <dbReference type="EMBL" id="EHH13582.1"/>
    </source>
</evidence>
<evidence type="ECO:0000313" key="3">
    <source>
        <dbReference type="Proteomes" id="UP000002949"/>
    </source>
</evidence>
<accession>G6Y3W8</accession>
<evidence type="ECO:0000259" key="1">
    <source>
        <dbReference type="PROSITE" id="PS50011"/>
    </source>
</evidence>
<dbReference type="GO" id="GO:0005524">
    <property type="term" value="F:ATP binding"/>
    <property type="evidence" value="ECO:0007669"/>
    <property type="project" value="InterPro"/>
</dbReference>
<keyword evidence="2" id="KW-0808">Transferase</keyword>
<dbReference type="STRING" id="1082933.A6B35_25930"/>
<name>G6Y3W8_9HYPH</name>
<dbReference type="AlphaFoldDB" id="G6Y3W8"/>
<dbReference type="Proteomes" id="UP000002949">
    <property type="component" value="Unassembled WGS sequence"/>
</dbReference>
<keyword evidence="2" id="KW-0723">Serine/threonine-protein kinase</keyword>
<dbReference type="GO" id="GO:0004674">
    <property type="term" value="F:protein serine/threonine kinase activity"/>
    <property type="evidence" value="ECO:0007669"/>
    <property type="project" value="UniProtKB-KW"/>
</dbReference>
<proteinExistence type="predicted"/>
<organism evidence="2 3">
    <name type="scientific">Mesorhizobium amorphae CCNWGS0123</name>
    <dbReference type="NCBI Taxonomy" id="1082933"/>
    <lineage>
        <taxon>Bacteria</taxon>
        <taxon>Pseudomonadati</taxon>
        <taxon>Pseudomonadota</taxon>
        <taxon>Alphaproteobacteria</taxon>
        <taxon>Hyphomicrobiales</taxon>
        <taxon>Phyllobacteriaceae</taxon>
        <taxon>Mesorhizobium</taxon>
    </lineage>
</organism>
<dbReference type="eggNOG" id="COG0515">
    <property type="taxonomic scope" value="Bacteria"/>
</dbReference>
<dbReference type="PANTHER" id="PTHR44167:SF24">
    <property type="entry name" value="SERINE_THREONINE-PROTEIN KINASE CHK2"/>
    <property type="match status" value="1"/>
</dbReference>
<dbReference type="PANTHER" id="PTHR44167">
    <property type="entry name" value="OVARIAN-SPECIFIC SERINE/THREONINE-PROTEIN KINASE LOK-RELATED"/>
    <property type="match status" value="1"/>
</dbReference>
<dbReference type="EMBL" id="AGSN01000038">
    <property type="protein sequence ID" value="EHH13582.1"/>
    <property type="molecule type" value="Genomic_DNA"/>
</dbReference>
<dbReference type="Gene3D" id="1.10.510.10">
    <property type="entry name" value="Transferase(Phosphotransferase) domain 1"/>
    <property type="match status" value="1"/>
</dbReference>
<dbReference type="InterPro" id="IPR000719">
    <property type="entry name" value="Prot_kinase_dom"/>
</dbReference>
<protein>
    <submittedName>
        <fullName evidence="2">Serine/threonine protein kinase</fullName>
    </submittedName>
</protein>